<dbReference type="Proteomes" id="UP000515733">
    <property type="component" value="Chromosome"/>
</dbReference>
<dbReference type="PANTHER" id="PTHR43365:SF1">
    <property type="entry name" value="ACETYL-COA C-ACYLTRANSFERASE"/>
    <property type="match status" value="1"/>
</dbReference>
<dbReference type="EMBL" id="LR778301">
    <property type="protein sequence ID" value="CAB1369709.1"/>
    <property type="molecule type" value="Genomic_DNA"/>
</dbReference>
<protein>
    <recommendedName>
        <fullName evidence="3">Acetyl-CoA C-acyltransferase</fullName>
    </recommendedName>
</protein>
<dbReference type="Gene3D" id="3.40.47.10">
    <property type="match status" value="1"/>
</dbReference>
<keyword evidence="2" id="KW-1185">Reference proteome</keyword>
<organism evidence="1 2">
    <name type="scientific">Denitratisoma oestradiolicum</name>
    <dbReference type="NCBI Taxonomy" id="311182"/>
    <lineage>
        <taxon>Bacteria</taxon>
        <taxon>Pseudomonadati</taxon>
        <taxon>Pseudomonadota</taxon>
        <taxon>Betaproteobacteria</taxon>
        <taxon>Nitrosomonadales</taxon>
        <taxon>Sterolibacteriaceae</taxon>
        <taxon>Denitratisoma</taxon>
    </lineage>
</organism>
<dbReference type="SUPFAM" id="SSF53901">
    <property type="entry name" value="Thiolase-like"/>
    <property type="match status" value="1"/>
</dbReference>
<dbReference type="KEGG" id="doe:DENOEST_2544"/>
<dbReference type="GO" id="GO:0016746">
    <property type="term" value="F:acyltransferase activity"/>
    <property type="evidence" value="ECO:0007669"/>
    <property type="project" value="InterPro"/>
</dbReference>
<gene>
    <name evidence="1" type="ORF">DENOEST_2544</name>
</gene>
<evidence type="ECO:0000313" key="2">
    <source>
        <dbReference type="Proteomes" id="UP000515733"/>
    </source>
</evidence>
<evidence type="ECO:0000313" key="1">
    <source>
        <dbReference type="EMBL" id="CAB1369709.1"/>
    </source>
</evidence>
<reference evidence="1 2" key="1">
    <citation type="submission" date="2020-03" db="EMBL/GenBank/DDBJ databases">
        <authorList>
            <consortium name="Genoscope - CEA"/>
            <person name="William W."/>
        </authorList>
    </citation>
    <scope>NUCLEOTIDE SEQUENCE [LARGE SCALE GENOMIC DNA]</scope>
    <source>
        <strain evidence="2">DSM 16959</strain>
    </source>
</reference>
<sequence length="95" mass="10415">MTDVYIYDHVRTPRGKGKPDDGLHEITSVQLAAQMMGALRDRNSLDTSLVEDVLLGCVVSVGEQFAPTRLLRDIAKNGQVFYGTTRITPPAAQQV</sequence>
<dbReference type="InterPro" id="IPR016039">
    <property type="entry name" value="Thiolase-like"/>
</dbReference>
<name>A0A6S6XXV7_9PROT</name>
<accession>A0A6S6XXV7</accession>
<dbReference type="AlphaFoldDB" id="A0A6S6XXV7"/>
<dbReference type="RefSeq" id="WP_197970604.1">
    <property type="nucleotide sequence ID" value="NZ_LR778301.1"/>
</dbReference>
<proteinExistence type="predicted"/>
<dbReference type="PANTHER" id="PTHR43365">
    <property type="entry name" value="BLR7806 PROTEIN"/>
    <property type="match status" value="1"/>
</dbReference>
<evidence type="ECO:0008006" key="3">
    <source>
        <dbReference type="Google" id="ProtNLM"/>
    </source>
</evidence>